<name>A0A1M5PJZ6_9FLAO</name>
<evidence type="ECO:0000259" key="2">
    <source>
        <dbReference type="Pfam" id="PF03629"/>
    </source>
</evidence>
<dbReference type="AlphaFoldDB" id="A0A1M5PJZ6"/>
<dbReference type="Proteomes" id="UP000184516">
    <property type="component" value="Unassembled WGS sequence"/>
</dbReference>
<reference evidence="4" key="1">
    <citation type="submission" date="2016-11" db="EMBL/GenBank/DDBJ databases">
        <authorList>
            <person name="Varghese N."/>
            <person name="Submissions S."/>
        </authorList>
    </citation>
    <scope>NUCLEOTIDE SEQUENCE [LARGE SCALE GENOMIC DNA]</scope>
    <source>
        <strain evidence="4">DSM 19978</strain>
    </source>
</reference>
<dbReference type="STRING" id="468056.SAMN05443549_11111"/>
<dbReference type="PANTHER" id="PTHR22901:SF0">
    <property type="entry name" value="SIALATE O-ACETYLESTERASE"/>
    <property type="match status" value="1"/>
</dbReference>
<gene>
    <name evidence="3" type="ORF">SAMN05443549_11111</name>
</gene>
<dbReference type="PANTHER" id="PTHR22901">
    <property type="entry name" value="SIALATE O-ACETYLESTERASE"/>
    <property type="match status" value="1"/>
</dbReference>
<evidence type="ECO:0000256" key="1">
    <source>
        <dbReference type="ARBA" id="ARBA00022801"/>
    </source>
</evidence>
<dbReference type="InterPro" id="IPR036514">
    <property type="entry name" value="SGNH_hydro_sf"/>
</dbReference>
<dbReference type="EMBL" id="FQWB01000011">
    <property type="protein sequence ID" value="SHH02061.1"/>
    <property type="molecule type" value="Genomic_DNA"/>
</dbReference>
<proteinExistence type="predicted"/>
<organism evidence="3 4">
    <name type="scientific">Flavobacterium fluvii</name>
    <dbReference type="NCBI Taxonomy" id="468056"/>
    <lineage>
        <taxon>Bacteria</taxon>
        <taxon>Pseudomonadati</taxon>
        <taxon>Bacteroidota</taxon>
        <taxon>Flavobacteriia</taxon>
        <taxon>Flavobacteriales</taxon>
        <taxon>Flavobacteriaceae</taxon>
        <taxon>Flavobacterium</taxon>
    </lineage>
</organism>
<dbReference type="Gene3D" id="3.40.50.1110">
    <property type="entry name" value="SGNH hydrolase"/>
    <property type="match status" value="1"/>
</dbReference>
<protein>
    <submittedName>
        <fullName evidence="3">Sialate O-acetylesterase</fullName>
    </submittedName>
</protein>
<keyword evidence="1" id="KW-0378">Hydrolase</keyword>
<keyword evidence="4" id="KW-1185">Reference proteome</keyword>
<dbReference type="InterPro" id="IPR005181">
    <property type="entry name" value="SASA"/>
</dbReference>
<dbReference type="GO" id="GO:0001681">
    <property type="term" value="F:sialate O-acetylesterase activity"/>
    <property type="evidence" value="ECO:0007669"/>
    <property type="project" value="InterPro"/>
</dbReference>
<dbReference type="InterPro" id="IPR039329">
    <property type="entry name" value="SIAE"/>
</dbReference>
<dbReference type="SUPFAM" id="SSF52266">
    <property type="entry name" value="SGNH hydrolase"/>
    <property type="match status" value="1"/>
</dbReference>
<evidence type="ECO:0000313" key="4">
    <source>
        <dbReference type="Proteomes" id="UP000184516"/>
    </source>
</evidence>
<feature type="domain" description="Sialate O-acetylesterase" evidence="2">
    <location>
        <begin position="99"/>
        <end position="342"/>
    </location>
</feature>
<dbReference type="GO" id="GO:0005975">
    <property type="term" value="P:carbohydrate metabolic process"/>
    <property type="evidence" value="ECO:0007669"/>
    <property type="project" value="TreeGrafter"/>
</dbReference>
<dbReference type="Pfam" id="PF03629">
    <property type="entry name" value="SASA"/>
    <property type="match status" value="1"/>
</dbReference>
<accession>A0A1M5PJZ6</accession>
<sequence length="466" mass="52024">MVILLMNALNSSAQIKLPNVIGNNMVLQSNQVVPIWGSASPKSTITVKFKDQEKEAKTDGKGYWKVNLSAMAPSSLPAEMLITSDKDSSLRLSNILIGEVWLCSGQSNMRYRMKSEYQKPLKTADSLELELSINEPQIRLLLTKKKIGASDIDTSGWELAEGEALSKFSAIGYFFAKNLHRKLNVPIGIICSAVNGTQIEPWTPASAYENSTLFKDKIENNIINGVEAGSLYENMIKPLAPFAIKGFLWYQGESNAMTNDTLYADKMKTLIHSWRERWENPELSFYYVTLAPFNYTRRKDKVAHTVETLPIIWEAQTAALSIPKTEMIPTSDLIDKLNDIHPPYKWEIGRRLSNVALAKQYGYSNLEFTGPRFKEMKLAGKDLVVSFSHSDGLKSSDGKAIRWLEVAGSDGVFKTANGIIKNNKLVVSSPDIVKPMQLRMGWYESAQPNLVNNAGLPVTIFRASVD</sequence>
<evidence type="ECO:0000313" key="3">
    <source>
        <dbReference type="EMBL" id="SHH02061.1"/>
    </source>
</evidence>